<protein>
    <submittedName>
        <fullName evidence="1">Uncharacterized protein</fullName>
    </submittedName>
</protein>
<proteinExistence type="predicted"/>
<accession>X1PYN1</accession>
<sequence>MVETFEILEQEIQDNLKPTGKLCPDCGAELYAIDTGYSCHDCKARFGLSRFGDLFRSHVQSFRPAQ</sequence>
<organism evidence="1">
    <name type="scientific">marine sediment metagenome</name>
    <dbReference type="NCBI Taxonomy" id="412755"/>
    <lineage>
        <taxon>unclassified sequences</taxon>
        <taxon>metagenomes</taxon>
        <taxon>ecological metagenomes</taxon>
    </lineage>
</organism>
<comment type="caution">
    <text evidence="1">The sequence shown here is derived from an EMBL/GenBank/DDBJ whole genome shotgun (WGS) entry which is preliminary data.</text>
</comment>
<dbReference type="EMBL" id="BARV01037085">
    <property type="protein sequence ID" value="GAI47641.1"/>
    <property type="molecule type" value="Genomic_DNA"/>
</dbReference>
<name>X1PYN1_9ZZZZ</name>
<evidence type="ECO:0000313" key="1">
    <source>
        <dbReference type="EMBL" id="GAI47641.1"/>
    </source>
</evidence>
<dbReference type="SUPFAM" id="SSF161187">
    <property type="entry name" value="YfgJ-like"/>
    <property type="match status" value="1"/>
</dbReference>
<gene>
    <name evidence="1" type="ORF">S06H3_57453</name>
</gene>
<dbReference type="AlphaFoldDB" id="X1PYN1"/>
<reference evidence="1" key="1">
    <citation type="journal article" date="2014" name="Front. Microbiol.">
        <title>High frequency of phylogenetically diverse reductive dehalogenase-homologous genes in deep subseafloor sedimentary metagenomes.</title>
        <authorList>
            <person name="Kawai M."/>
            <person name="Futagami T."/>
            <person name="Toyoda A."/>
            <person name="Takaki Y."/>
            <person name="Nishi S."/>
            <person name="Hori S."/>
            <person name="Arai W."/>
            <person name="Tsubouchi T."/>
            <person name="Morono Y."/>
            <person name="Uchiyama I."/>
            <person name="Ito T."/>
            <person name="Fujiyama A."/>
            <person name="Inagaki F."/>
            <person name="Takami H."/>
        </authorList>
    </citation>
    <scope>NUCLEOTIDE SEQUENCE</scope>
    <source>
        <strain evidence="1">Expedition CK06-06</strain>
    </source>
</reference>